<dbReference type="InterPro" id="IPR018170">
    <property type="entry name" value="Aldo/ket_reductase_CS"/>
</dbReference>
<keyword evidence="2" id="KW-0560">Oxidoreductase</keyword>
<keyword evidence="9" id="KW-0472">Membrane</keyword>
<feature type="transmembrane region" description="Helical" evidence="9">
    <location>
        <begin position="12"/>
        <end position="30"/>
    </location>
</feature>
<evidence type="ECO:0000259" key="10">
    <source>
        <dbReference type="Pfam" id="PF00248"/>
    </source>
</evidence>
<dbReference type="CDD" id="cd19071">
    <property type="entry name" value="AKR_AKR1-5-like"/>
    <property type="match status" value="1"/>
</dbReference>
<comment type="catalytic activity">
    <reaction evidence="4">
        <text>xylitol + NADP(+) = D-xylose + NADPH + H(+)</text>
        <dbReference type="Rhea" id="RHEA:27445"/>
        <dbReference type="ChEBI" id="CHEBI:15378"/>
        <dbReference type="ChEBI" id="CHEBI:17151"/>
        <dbReference type="ChEBI" id="CHEBI:53455"/>
        <dbReference type="ChEBI" id="CHEBI:57783"/>
        <dbReference type="ChEBI" id="CHEBI:58349"/>
        <dbReference type="EC" id="1.1.1.307"/>
    </reaction>
</comment>
<gene>
    <name evidence="11" type="ORF">BP00DRAFT_481837</name>
</gene>
<dbReference type="SUPFAM" id="SSF51430">
    <property type="entry name" value="NAD(P)-linked oxidoreductase"/>
    <property type="match status" value="1"/>
</dbReference>
<dbReference type="EMBL" id="KZ825555">
    <property type="protein sequence ID" value="PYI28100.1"/>
    <property type="molecule type" value="Genomic_DNA"/>
</dbReference>
<dbReference type="FunFam" id="3.20.20.100:FF:000002">
    <property type="entry name" value="2,5-diketo-D-gluconic acid reductase A"/>
    <property type="match status" value="1"/>
</dbReference>
<accession>A0A2V5IHX3</accession>
<dbReference type="PROSITE" id="PS00062">
    <property type="entry name" value="ALDOKETO_REDUCTASE_2"/>
    <property type="match status" value="1"/>
</dbReference>
<feature type="site" description="Lowers pKa of active site Tyr" evidence="8">
    <location>
        <position position="118"/>
    </location>
</feature>
<protein>
    <recommendedName>
        <fullName evidence="1">D-xylose reductase [NAD(P)H]</fullName>
        <ecNumber evidence="1">1.1.1.307</ecNumber>
    </recommendedName>
</protein>
<evidence type="ECO:0000256" key="6">
    <source>
        <dbReference type="PIRSR" id="PIRSR000097-1"/>
    </source>
</evidence>
<keyword evidence="9" id="KW-0812">Transmembrane</keyword>
<evidence type="ECO:0000256" key="7">
    <source>
        <dbReference type="PIRSR" id="PIRSR000097-2"/>
    </source>
</evidence>
<name>A0A2V5IHX3_9EURO</name>
<evidence type="ECO:0000256" key="4">
    <source>
        <dbReference type="ARBA" id="ARBA00047534"/>
    </source>
</evidence>
<evidence type="ECO:0000256" key="9">
    <source>
        <dbReference type="SAM" id="Phobius"/>
    </source>
</evidence>
<comment type="catalytic activity">
    <reaction evidence="5">
        <text>xylitol + NAD(+) = D-xylose + NADH + H(+)</text>
        <dbReference type="Rhea" id="RHEA:27441"/>
        <dbReference type="ChEBI" id="CHEBI:15378"/>
        <dbReference type="ChEBI" id="CHEBI:17151"/>
        <dbReference type="ChEBI" id="CHEBI:53455"/>
        <dbReference type="ChEBI" id="CHEBI:57540"/>
        <dbReference type="ChEBI" id="CHEBI:57945"/>
        <dbReference type="EC" id="1.1.1.307"/>
    </reaction>
</comment>
<proteinExistence type="predicted"/>
<evidence type="ECO:0000256" key="8">
    <source>
        <dbReference type="PIRSR" id="PIRSR000097-3"/>
    </source>
</evidence>
<dbReference type="PIRSF" id="PIRSF000097">
    <property type="entry name" value="AKR"/>
    <property type="match status" value="1"/>
</dbReference>
<dbReference type="InterPro" id="IPR036812">
    <property type="entry name" value="NAD(P)_OxRdtase_dom_sf"/>
</dbReference>
<feature type="active site" description="Proton donor" evidence="6">
    <location>
        <position position="93"/>
    </location>
</feature>
<dbReference type="GO" id="GO:0016616">
    <property type="term" value="F:oxidoreductase activity, acting on the CH-OH group of donors, NAD or NADP as acceptor"/>
    <property type="evidence" value="ECO:0007669"/>
    <property type="project" value="UniProtKB-ARBA"/>
</dbReference>
<dbReference type="PRINTS" id="PR00069">
    <property type="entry name" value="ALDKETRDTASE"/>
</dbReference>
<dbReference type="Gene3D" id="3.20.20.100">
    <property type="entry name" value="NADP-dependent oxidoreductase domain"/>
    <property type="match status" value="1"/>
</dbReference>
<keyword evidence="12" id="KW-1185">Reference proteome</keyword>
<sequence length="347" mass="39270">MVLALHSLTQRGVITGLTALTLVSFVTFLLQQYRPVDPITAWEHFGERDVVRSLYYIPPLGLGTWQIPKSKTAEVVQFALENGYRHLDAALIYGNEKEVGEGIAAAQVPRSSLWVTGKLWNNAHRPSEVRPALKQTLRDLGLDYLDLYLMHWPIAFEPGSIYNTVIDPHTSLRQTWAAMEDLVREGLVRQIGISNFNQAQAEQILLHAAIPPTVHEFECHLYLQQTEFVKWNLERGLRVIAFSPLGNMNQIYNSSHTPLLEDDSLVRYAKGKGLTVAQLALAWNMHRGVVVIPKSEHVARVAENFHAQSVHLTREDMVNLQRIDEKQRFNNPSTEWGVHLYSGLDGA</sequence>
<dbReference type="Pfam" id="PF00248">
    <property type="entry name" value="Aldo_ket_red"/>
    <property type="match status" value="1"/>
</dbReference>
<dbReference type="Proteomes" id="UP000248817">
    <property type="component" value="Unassembled WGS sequence"/>
</dbReference>
<keyword evidence="9" id="KW-1133">Transmembrane helix</keyword>
<dbReference type="PANTHER" id="PTHR11732">
    <property type="entry name" value="ALDO/KETO REDUCTASE"/>
    <property type="match status" value="1"/>
</dbReference>
<evidence type="ECO:0000256" key="5">
    <source>
        <dbReference type="ARBA" id="ARBA00049485"/>
    </source>
</evidence>
<evidence type="ECO:0000256" key="2">
    <source>
        <dbReference type="ARBA" id="ARBA00023002"/>
    </source>
</evidence>
<dbReference type="InterPro" id="IPR020471">
    <property type="entry name" value="AKR"/>
</dbReference>
<feature type="binding site" evidence="7">
    <location>
        <position position="151"/>
    </location>
    <ligand>
        <name>substrate</name>
    </ligand>
</feature>
<dbReference type="InterPro" id="IPR023210">
    <property type="entry name" value="NADP_OxRdtase_dom"/>
</dbReference>
<dbReference type="AlphaFoldDB" id="A0A2V5IHX3"/>
<feature type="domain" description="NADP-dependent oxidoreductase" evidence="10">
    <location>
        <begin position="60"/>
        <end position="324"/>
    </location>
</feature>
<dbReference type="PROSITE" id="PS00798">
    <property type="entry name" value="ALDOKETO_REDUCTASE_1"/>
    <property type="match status" value="1"/>
</dbReference>
<evidence type="ECO:0000313" key="11">
    <source>
        <dbReference type="EMBL" id="PYI28100.1"/>
    </source>
</evidence>
<dbReference type="EC" id="1.1.1.307" evidence="1"/>
<evidence type="ECO:0000256" key="3">
    <source>
        <dbReference type="ARBA" id="ARBA00025065"/>
    </source>
</evidence>
<evidence type="ECO:0000256" key="1">
    <source>
        <dbReference type="ARBA" id="ARBA00012845"/>
    </source>
</evidence>
<evidence type="ECO:0000313" key="12">
    <source>
        <dbReference type="Proteomes" id="UP000248817"/>
    </source>
</evidence>
<reference evidence="11 12" key="1">
    <citation type="submission" date="2018-02" db="EMBL/GenBank/DDBJ databases">
        <title>The genomes of Aspergillus section Nigri reveals drivers in fungal speciation.</title>
        <authorList>
            <consortium name="DOE Joint Genome Institute"/>
            <person name="Vesth T.C."/>
            <person name="Nybo J."/>
            <person name="Theobald S."/>
            <person name="Brandl J."/>
            <person name="Frisvad J.C."/>
            <person name="Nielsen K.F."/>
            <person name="Lyhne E.K."/>
            <person name="Kogle M.E."/>
            <person name="Kuo A."/>
            <person name="Riley R."/>
            <person name="Clum A."/>
            <person name="Nolan M."/>
            <person name="Lipzen A."/>
            <person name="Salamov A."/>
            <person name="Henrissat B."/>
            <person name="Wiebenga A."/>
            <person name="De vries R.P."/>
            <person name="Grigoriev I.V."/>
            <person name="Mortensen U.H."/>
            <person name="Andersen M.R."/>
            <person name="Baker S.E."/>
        </authorList>
    </citation>
    <scope>NUCLEOTIDE SEQUENCE [LARGE SCALE GENOMIC DNA]</scope>
    <source>
        <strain evidence="11 12">CBS 114.80</strain>
    </source>
</reference>
<comment type="function">
    <text evidence="3">Catalyzes the initial reaction in the xylose utilization pathway by reducing D-xylose into xylitol. Xylose is a major component of hemicelluloses such as xylan. Most fungi utilize D-xylose via three enzymatic reactions, xylose reductase (XR), xylitol dehydrogenase (XDH), and xylulokinase, to form xylulose 5-phosphate, which enters pentose phosphate pathway.</text>
</comment>
<organism evidence="11 12">
    <name type="scientific">Aspergillus indologenus CBS 114.80</name>
    <dbReference type="NCBI Taxonomy" id="1450541"/>
    <lineage>
        <taxon>Eukaryota</taxon>
        <taxon>Fungi</taxon>
        <taxon>Dikarya</taxon>
        <taxon>Ascomycota</taxon>
        <taxon>Pezizomycotina</taxon>
        <taxon>Eurotiomycetes</taxon>
        <taxon>Eurotiomycetidae</taxon>
        <taxon>Eurotiales</taxon>
        <taxon>Aspergillaceae</taxon>
        <taxon>Aspergillus</taxon>
        <taxon>Aspergillus subgen. Circumdati</taxon>
    </lineage>
</organism>